<accession>A0ABQ4CFF2</accession>
<sequence length="120" mass="13603">MTVTIRLTVETDLNGVAKVLTMAELPERPRPSQVRAAVRTVLASDGLRGALRRYHRLLHELIDADDVRDHEARLAWCRILAAQAFPPPRPRRRPIRPAPVGRPLIDVLNREPPQDRDPTT</sequence>
<dbReference type="Proteomes" id="UP000624325">
    <property type="component" value="Unassembled WGS sequence"/>
</dbReference>
<organism evidence="2 3">
    <name type="scientific">Asanoa iriomotensis</name>
    <dbReference type="NCBI Taxonomy" id="234613"/>
    <lineage>
        <taxon>Bacteria</taxon>
        <taxon>Bacillati</taxon>
        <taxon>Actinomycetota</taxon>
        <taxon>Actinomycetes</taxon>
        <taxon>Micromonosporales</taxon>
        <taxon>Micromonosporaceae</taxon>
        <taxon>Asanoa</taxon>
    </lineage>
</organism>
<keyword evidence="3" id="KW-1185">Reference proteome</keyword>
<proteinExistence type="predicted"/>
<name>A0ABQ4CFF2_9ACTN</name>
<gene>
    <name evidence="2" type="ORF">Air01nite_75950</name>
</gene>
<feature type="compositionally biased region" description="Basic and acidic residues" evidence="1">
    <location>
        <begin position="108"/>
        <end position="120"/>
    </location>
</feature>
<reference evidence="2 3" key="1">
    <citation type="submission" date="2021-01" db="EMBL/GenBank/DDBJ databases">
        <title>Whole genome shotgun sequence of Asanoa iriomotensis NBRC 100142.</title>
        <authorList>
            <person name="Komaki H."/>
            <person name="Tamura T."/>
        </authorList>
    </citation>
    <scope>NUCLEOTIDE SEQUENCE [LARGE SCALE GENOMIC DNA]</scope>
    <source>
        <strain evidence="2 3">NBRC 100142</strain>
    </source>
</reference>
<dbReference type="RefSeq" id="WP_203708316.1">
    <property type="nucleotide sequence ID" value="NZ_BAAALU010000018.1"/>
</dbReference>
<protein>
    <submittedName>
        <fullName evidence="2">Uncharacterized protein</fullName>
    </submittedName>
</protein>
<evidence type="ECO:0000313" key="2">
    <source>
        <dbReference type="EMBL" id="GIF61500.1"/>
    </source>
</evidence>
<dbReference type="EMBL" id="BONC01000108">
    <property type="protein sequence ID" value="GIF61500.1"/>
    <property type="molecule type" value="Genomic_DNA"/>
</dbReference>
<evidence type="ECO:0000256" key="1">
    <source>
        <dbReference type="SAM" id="MobiDB-lite"/>
    </source>
</evidence>
<evidence type="ECO:0000313" key="3">
    <source>
        <dbReference type="Proteomes" id="UP000624325"/>
    </source>
</evidence>
<comment type="caution">
    <text evidence="2">The sequence shown here is derived from an EMBL/GenBank/DDBJ whole genome shotgun (WGS) entry which is preliminary data.</text>
</comment>
<feature type="region of interest" description="Disordered" evidence="1">
    <location>
        <begin position="86"/>
        <end position="120"/>
    </location>
</feature>